<sequence length="207" mass="25026">MQYFKNFEDEINVNIFKYVDYPLYLILTYRSWSIIIKDSYVKVEWLIVHYGKAYALFHSVRLGPIFSNMEVCLKDIEDLIKKLIKFPPNKSDFKNIRQLISKERPSNNKFDVIKYFDSFQQKSFLRPITVLPLFINNVRSTRNVYQRRRNQLARQRYANRIYRRVRRHTQLNVSINNEDILNRIVNLPLQTTNDPLINQFFNGSPFF</sequence>
<dbReference type="AlphaFoldDB" id="A0A397TVI9"/>
<evidence type="ECO:0000313" key="2">
    <source>
        <dbReference type="Proteomes" id="UP000265703"/>
    </source>
</evidence>
<gene>
    <name evidence="1" type="ORF">C1645_812203</name>
</gene>
<proteinExistence type="predicted"/>
<reference evidence="1 2" key="1">
    <citation type="submission" date="2018-06" db="EMBL/GenBank/DDBJ databases">
        <title>Comparative genomics reveals the genomic features of Rhizophagus irregularis, R. cerebriforme, R. diaphanum and Gigaspora rosea, and their symbiotic lifestyle signature.</title>
        <authorList>
            <person name="Morin E."/>
            <person name="San Clemente H."/>
            <person name="Chen E.C.H."/>
            <person name="De La Providencia I."/>
            <person name="Hainaut M."/>
            <person name="Kuo A."/>
            <person name="Kohler A."/>
            <person name="Murat C."/>
            <person name="Tang N."/>
            <person name="Roy S."/>
            <person name="Loubradou J."/>
            <person name="Henrissat B."/>
            <person name="Grigoriev I.V."/>
            <person name="Corradi N."/>
            <person name="Roux C."/>
            <person name="Martin F.M."/>
        </authorList>
    </citation>
    <scope>NUCLEOTIDE SEQUENCE [LARGE SCALE GENOMIC DNA]</scope>
    <source>
        <strain evidence="1 2">DAOM 227022</strain>
    </source>
</reference>
<dbReference type="Proteomes" id="UP000265703">
    <property type="component" value="Unassembled WGS sequence"/>
</dbReference>
<protein>
    <submittedName>
        <fullName evidence="1">Uncharacterized protein</fullName>
    </submittedName>
</protein>
<dbReference type="EMBL" id="QKYT01000010">
    <property type="protein sequence ID" value="RIA98884.1"/>
    <property type="molecule type" value="Genomic_DNA"/>
</dbReference>
<dbReference type="OrthoDB" id="2318184at2759"/>
<organism evidence="1 2">
    <name type="scientific">Glomus cerebriforme</name>
    <dbReference type="NCBI Taxonomy" id="658196"/>
    <lineage>
        <taxon>Eukaryota</taxon>
        <taxon>Fungi</taxon>
        <taxon>Fungi incertae sedis</taxon>
        <taxon>Mucoromycota</taxon>
        <taxon>Glomeromycotina</taxon>
        <taxon>Glomeromycetes</taxon>
        <taxon>Glomerales</taxon>
        <taxon>Glomeraceae</taxon>
        <taxon>Glomus</taxon>
    </lineage>
</organism>
<keyword evidence="2" id="KW-1185">Reference proteome</keyword>
<dbReference type="STRING" id="658196.A0A397TVI9"/>
<comment type="caution">
    <text evidence="1">The sequence shown here is derived from an EMBL/GenBank/DDBJ whole genome shotgun (WGS) entry which is preliminary data.</text>
</comment>
<name>A0A397TVI9_9GLOM</name>
<evidence type="ECO:0000313" key="1">
    <source>
        <dbReference type="EMBL" id="RIA98884.1"/>
    </source>
</evidence>
<accession>A0A397TVI9</accession>